<proteinExistence type="predicted"/>
<keyword evidence="2" id="KW-1185">Reference proteome</keyword>
<dbReference type="AlphaFoldDB" id="A0A653CSG9"/>
<dbReference type="Proteomes" id="UP000410492">
    <property type="component" value="Unassembled WGS sequence"/>
</dbReference>
<evidence type="ECO:0000313" key="2">
    <source>
        <dbReference type="Proteomes" id="UP000410492"/>
    </source>
</evidence>
<reference evidence="1 2" key="1">
    <citation type="submission" date="2019-01" db="EMBL/GenBank/DDBJ databases">
        <authorList>
            <person name="Sayadi A."/>
        </authorList>
    </citation>
    <scope>NUCLEOTIDE SEQUENCE [LARGE SCALE GENOMIC DNA]</scope>
</reference>
<name>A0A653CSG9_CALMS</name>
<dbReference type="EMBL" id="CAACVG010008721">
    <property type="protein sequence ID" value="VEN50868.1"/>
    <property type="molecule type" value="Genomic_DNA"/>
</dbReference>
<evidence type="ECO:0000313" key="1">
    <source>
        <dbReference type="EMBL" id="VEN50868.1"/>
    </source>
</evidence>
<gene>
    <name evidence="1" type="ORF">CALMAC_LOCUS11489</name>
</gene>
<accession>A0A653CSG9</accession>
<sequence length="77" mass="9080">MVVHNYRTSSELCRPPTKLWLQLLGCSRSLRYNMQRKLRKDLAPSDCRLFSKPKEGRRGQEWTMGIHPRPHLQCAKS</sequence>
<protein>
    <submittedName>
        <fullName evidence="1">Uncharacterized protein</fullName>
    </submittedName>
</protein>
<organism evidence="1 2">
    <name type="scientific">Callosobruchus maculatus</name>
    <name type="common">Southern cowpea weevil</name>
    <name type="synonym">Pulse bruchid</name>
    <dbReference type="NCBI Taxonomy" id="64391"/>
    <lineage>
        <taxon>Eukaryota</taxon>
        <taxon>Metazoa</taxon>
        <taxon>Ecdysozoa</taxon>
        <taxon>Arthropoda</taxon>
        <taxon>Hexapoda</taxon>
        <taxon>Insecta</taxon>
        <taxon>Pterygota</taxon>
        <taxon>Neoptera</taxon>
        <taxon>Endopterygota</taxon>
        <taxon>Coleoptera</taxon>
        <taxon>Polyphaga</taxon>
        <taxon>Cucujiformia</taxon>
        <taxon>Chrysomeloidea</taxon>
        <taxon>Chrysomelidae</taxon>
        <taxon>Bruchinae</taxon>
        <taxon>Bruchini</taxon>
        <taxon>Callosobruchus</taxon>
    </lineage>
</organism>